<comment type="caution">
    <text evidence="2">The sequence shown here is derived from an EMBL/GenBank/DDBJ whole genome shotgun (WGS) entry which is preliminary data.</text>
</comment>
<gene>
    <name evidence="2" type="ORF">COHA_006533</name>
</gene>
<evidence type="ECO:0000313" key="2">
    <source>
        <dbReference type="EMBL" id="KAI7839729.1"/>
    </source>
</evidence>
<reference evidence="2" key="1">
    <citation type="submission" date="2020-11" db="EMBL/GenBank/DDBJ databases">
        <title>Chlorella ohadii genome sequencing and assembly.</title>
        <authorList>
            <person name="Murik O."/>
            <person name="Treves H."/>
            <person name="Kedem I."/>
            <person name="Shotland Y."/>
            <person name="Kaplan A."/>
        </authorList>
    </citation>
    <scope>NUCLEOTIDE SEQUENCE</scope>
    <source>
        <strain evidence="2">1</strain>
    </source>
</reference>
<keyword evidence="3" id="KW-1185">Reference proteome</keyword>
<protein>
    <recommendedName>
        <fullName evidence="1">RNase III domain-containing protein</fullName>
    </recommendedName>
</protein>
<dbReference type="GO" id="GO:0004525">
    <property type="term" value="F:ribonuclease III activity"/>
    <property type="evidence" value="ECO:0007669"/>
    <property type="project" value="InterPro"/>
</dbReference>
<dbReference type="EMBL" id="JADXDR010000095">
    <property type="protein sequence ID" value="KAI7839729.1"/>
    <property type="molecule type" value="Genomic_DNA"/>
</dbReference>
<organism evidence="2 3">
    <name type="scientific">Chlorella ohadii</name>
    <dbReference type="NCBI Taxonomy" id="2649997"/>
    <lineage>
        <taxon>Eukaryota</taxon>
        <taxon>Viridiplantae</taxon>
        <taxon>Chlorophyta</taxon>
        <taxon>core chlorophytes</taxon>
        <taxon>Trebouxiophyceae</taxon>
        <taxon>Chlorellales</taxon>
        <taxon>Chlorellaceae</taxon>
        <taxon>Chlorella clade</taxon>
        <taxon>Chlorella</taxon>
    </lineage>
</organism>
<dbReference type="GO" id="GO:0006396">
    <property type="term" value="P:RNA processing"/>
    <property type="evidence" value="ECO:0007669"/>
    <property type="project" value="InterPro"/>
</dbReference>
<dbReference type="InterPro" id="IPR000999">
    <property type="entry name" value="RNase_III_dom"/>
</dbReference>
<sequence length="79" mass="8125">MYAHLGPSSLSAGGRAIHVPIGASCGGAAAPVLSWPAEQLPPSERMLAEVFEAVLGAVWEDLGHSFDAVSAVYHRVAGQ</sequence>
<proteinExistence type="predicted"/>
<accession>A0AAD5DSN8</accession>
<feature type="domain" description="RNase III" evidence="1">
    <location>
        <begin position="43"/>
        <end position="63"/>
    </location>
</feature>
<evidence type="ECO:0000313" key="3">
    <source>
        <dbReference type="Proteomes" id="UP001205105"/>
    </source>
</evidence>
<dbReference type="AlphaFoldDB" id="A0AAD5DSN8"/>
<dbReference type="PROSITE" id="PS50142">
    <property type="entry name" value="RNASE_3_2"/>
    <property type="match status" value="1"/>
</dbReference>
<dbReference type="Gene3D" id="1.10.1520.10">
    <property type="entry name" value="Ribonuclease III domain"/>
    <property type="match status" value="1"/>
</dbReference>
<dbReference type="Proteomes" id="UP001205105">
    <property type="component" value="Unassembled WGS sequence"/>
</dbReference>
<name>A0AAD5DSN8_9CHLO</name>
<dbReference type="InterPro" id="IPR036389">
    <property type="entry name" value="RNase_III_sf"/>
</dbReference>
<evidence type="ECO:0000259" key="1">
    <source>
        <dbReference type="PROSITE" id="PS50142"/>
    </source>
</evidence>